<sequence>MAHAHLDYEKNTTALPVGAAKRAKPKFDDLAGYDVSEEEEEKLWELEATRLLQVVENPEEPLQFSHDNVCAGTESKDIYQAIAALSNQLLVNLHTCRHDNELVMMQFGAKDHDASAELSSRSILEKRLDEPERPPGLADKANRSKQFVLSYFALLDYITAVLARWVTLAADSESWQTGTLCGLSKYSAKMKILVRDWEGYALRSLSRAKRITTEKSVLKAFGLTDGDAEQEAAPTRPALQQGRTGWAGADLPLWSQTSSNSKREKELEAFLEADEPVTSMFFSEMAFINYWTSSALLSILQALKPGSRSGHAPDAFDISSLVYRAGTLDSAMPTFIHQDRGGEILGSSRPDFLKNAYPGFRLVQQAVTGLKSNPASNVDPNRKTFDADPRRTGTIVLVQLEEGATAGDTEAQEIHLATPSQVITVMVPLLCTIPGIINDLGYSLSRLSELYHIDMEESLSSRAPEYTAIASIRTKKFETQSNSFAPGADFRSLSRSMVATSDRYAARSKPSANTNAWHSTSAEQKELVLLKARQRREKLVQEGRMWDIEESSVSIKCAKYVYTVLVSCGAIVIGGLMVGIFMGERESGALQGVDPFNIASFSWVLAGFIILLAKSIRVNEWPWRDFLLGRVTCRSLSELRAVTGSDEQDLIHYLLTKEAENVLIAKGPYNQMFVRKGDGGFSIDVKPEIRTLMACGVIFVKVASLRGTALVCLDFRRVGEEGHPNRHLARRQDLSGIPLKQHNRLTMQKPKNGDHFEFIVVGGGTAGNVVAGRLAENTNASILVIEAGRGDPENVEMITTPSSAMDLRGSEYDWAYKTTMVRREDYERIEKPNTRGKVLGGSSSLNYFTWVPGCKSTFDKWAEFGGEEWSWDPLVHYLRKSATYHDDPGLYSPEFKKLGLGGPLDISHAELLGDLDDFRKRVTSAWESQGHKVEDNIYDGEMNGLTHCCDTIYRGYRTGSYLFIKDKPNVTVLDNTYSKKLLIDADRQVKGISVIGPNTGQEQTFYATREVVISQGVYESPKLLMLSGIGPKNQLTRYAIDTLVDSRHVGQNMVDHPGVPFVLRVKDGYGTDDHLLRKGAKFDAAVKHYEDSKSGPKASGLLELVGFPRIDEYLEKDPVEVTLQSNDPLVQPAINLNFFADDLDIIAVREGIRFSYDILTKGEGFKDIVVSEYPWDMPLDDNKAMHHAVLDRCQTAFHPTGTCRLSKDISQGVVDPKLKVHGVKGLRVIDASVIPIIPDCRIQNSVYAIGEKGADMIKNAHHDLYT</sequence>
<dbReference type="SUPFAM" id="SSF51905">
    <property type="entry name" value="FAD/NAD(P)-binding domain"/>
    <property type="match status" value="1"/>
</dbReference>
<dbReference type="InterPro" id="IPR036188">
    <property type="entry name" value="FAD/NAD-bd_sf"/>
</dbReference>
<gene>
    <name evidence="8" type="ORF">PPNO1_LOCUS3021</name>
</gene>
<reference evidence="8" key="1">
    <citation type="submission" date="2022-11" db="EMBL/GenBank/DDBJ databases">
        <authorList>
            <person name="Scott C."/>
            <person name="Bruce N."/>
        </authorList>
    </citation>
    <scope>NUCLEOTIDE SEQUENCE</scope>
</reference>
<dbReference type="PANTHER" id="PTHR11552:SF147">
    <property type="entry name" value="CHOLINE DEHYDROGENASE, MITOCHONDRIAL"/>
    <property type="match status" value="1"/>
</dbReference>
<dbReference type="SUPFAM" id="SSF54373">
    <property type="entry name" value="FAD-linked reductases, C-terminal domain"/>
    <property type="match status" value="1"/>
</dbReference>
<keyword evidence="4 5" id="KW-0274">FAD</keyword>
<name>A0A9P1GZN0_9PEZI</name>
<dbReference type="AlphaFoldDB" id="A0A9P1GZN0"/>
<evidence type="ECO:0000256" key="5">
    <source>
        <dbReference type="RuleBase" id="RU003968"/>
    </source>
</evidence>
<dbReference type="InterPro" id="IPR007867">
    <property type="entry name" value="GMC_OxRtase_C"/>
</dbReference>
<evidence type="ECO:0000313" key="8">
    <source>
        <dbReference type="EMBL" id="CAI4213273.1"/>
    </source>
</evidence>
<comment type="cofactor">
    <cofactor evidence="1">
        <name>FAD</name>
        <dbReference type="ChEBI" id="CHEBI:57692"/>
    </cofactor>
</comment>
<organism evidence="8 9">
    <name type="scientific">Parascedosporium putredinis</name>
    <dbReference type="NCBI Taxonomy" id="1442378"/>
    <lineage>
        <taxon>Eukaryota</taxon>
        <taxon>Fungi</taxon>
        <taxon>Dikarya</taxon>
        <taxon>Ascomycota</taxon>
        <taxon>Pezizomycotina</taxon>
        <taxon>Sordariomycetes</taxon>
        <taxon>Hypocreomycetidae</taxon>
        <taxon>Microascales</taxon>
        <taxon>Microascaceae</taxon>
        <taxon>Parascedosporium</taxon>
    </lineage>
</organism>
<feature type="transmembrane region" description="Helical" evidence="6">
    <location>
        <begin position="595"/>
        <end position="613"/>
    </location>
</feature>
<dbReference type="Gene3D" id="3.30.560.10">
    <property type="entry name" value="Glucose Oxidase, domain 3"/>
    <property type="match status" value="4"/>
</dbReference>
<dbReference type="Proteomes" id="UP000838763">
    <property type="component" value="Unassembled WGS sequence"/>
</dbReference>
<evidence type="ECO:0000256" key="2">
    <source>
        <dbReference type="ARBA" id="ARBA00010790"/>
    </source>
</evidence>
<comment type="caution">
    <text evidence="8">The sequence shown here is derived from an EMBL/GenBank/DDBJ whole genome shotgun (WGS) entry which is preliminary data.</text>
</comment>
<accession>A0A9P1GZN0</accession>
<feature type="domain" description="Glucose-methanol-choline oxidoreductase N-terminal" evidence="7">
    <location>
        <begin position="836"/>
        <end position="859"/>
    </location>
</feature>
<dbReference type="EMBL" id="CALLCH030000007">
    <property type="protein sequence ID" value="CAI4213273.1"/>
    <property type="molecule type" value="Genomic_DNA"/>
</dbReference>
<dbReference type="InterPro" id="IPR000172">
    <property type="entry name" value="GMC_OxRdtase_N"/>
</dbReference>
<dbReference type="Gene3D" id="3.50.50.60">
    <property type="entry name" value="FAD/NAD(P)-binding domain"/>
    <property type="match status" value="1"/>
</dbReference>
<keyword evidence="6" id="KW-1133">Transmembrane helix</keyword>
<evidence type="ECO:0000313" key="9">
    <source>
        <dbReference type="Proteomes" id="UP000838763"/>
    </source>
</evidence>
<evidence type="ECO:0000256" key="4">
    <source>
        <dbReference type="ARBA" id="ARBA00022827"/>
    </source>
</evidence>
<evidence type="ECO:0000259" key="7">
    <source>
        <dbReference type="PROSITE" id="PS00623"/>
    </source>
</evidence>
<comment type="similarity">
    <text evidence="2 5">Belongs to the GMC oxidoreductase family.</text>
</comment>
<feature type="transmembrane region" description="Helical" evidence="6">
    <location>
        <begin position="560"/>
        <end position="583"/>
    </location>
</feature>
<keyword evidence="3 5" id="KW-0285">Flavoprotein</keyword>
<evidence type="ECO:0000256" key="3">
    <source>
        <dbReference type="ARBA" id="ARBA00022630"/>
    </source>
</evidence>
<keyword evidence="6" id="KW-0472">Membrane</keyword>
<dbReference type="PANTHER" id="PTHR11552">
    <property type="entry name" value="GLUCOSE-METHANOL-CHOLINE GMC OXIDOREDUCTASE"/>
    <property type="match status" value="1"/>
</dbReference>
<proteinExistence type="inferred from homology"/>
<evidence type="ECO:0000256" key="1">
    <source>
        <dbReference type="ARBA" id="ARBA00001974"/>
    </source>
</evidence>
<dbReference type="InterPro" id="IPR012132">
    <property type="entry name" value="GMC_OxRdtase"/>
</dbReference>
<keyword evidence="9" id="KW-1185">Reference proteome</keyword>
<dbReference type="PROSITE" id="PS00623">
    <property type="entry name" value="GMC_OXRED_1"/>
    <property type="match status" value="1"/>
</dbReference>
<dbReference type="OrthoDB" id="269227at2759"/>
<dbReference type="Pfam" id="PF00732">
    <property type="entry name" value="GMC_oxred_N"/>
    <property type="match status" value="1"/>
</dbReference>
<evidence type="ECO:0000256" key="6">
    <source>
        <dbReference type="SAM" id="Phobius"/>
    </source>
</evidence>
<dbReference type="GO" id="GO:0016614">
    <property type="term" value="F:oxidoreductase activity, acting on CH-OH group of donors"/>
    <property type="evidence" value="ECO:0007669"/>
    <property type="project" value="InterPro"/>
</dbReference>
<dbReference type="GO" id="GO:0050660">
    <property type="term" value="F:flavin adenine dinucleotide binding"/>
    <property type="evidence" value="ECO:0007669"/>
    <property type="project" value="InterPro"/>
</dbReference>
<dbReference type="Pfam" id="PF05199">
    <property type="entry name" value="GMC_oxred_C"/>
    <property type="match status" value="1"/>
</dbReference>
<protein>
    <recommendedName>
        <fullName evidence="7">Glucose-methanol-choline oxidoreductase N-terminal domain-containing protein</fullName>
    </recommendedName>
</protein>
<keyword evidence="6" id="KW-0812">Transmembrane</keyword>